<dbReference type="InterPro" id="IPR027469">
    <property type="entry name" value="Cation_efflux_TMD_sf"/>
</dbReference>
<proteinExistence type="inferred from homology"/>
<dbReference type="PANTHER" id="PTHR11562">
    <property type="entry name" value="CATION EFFLUX PROTEIN/ ZINC TRANSPORTER"/>
    <property type="match status" value="1"/>
</dbReference>
<evidence type="ECO:0000256" key="8">
    <source>
        <dbReference type="SAM" id="MobiDB-lite"/>
    </source>
</evidence>
<evidence type="ECO:0000313" key="13">
    <source>
        <dbReference type="Proteomes" id="UP001321582"/>
    </source>
</evidence>
<feature type="transmembrane region" description="Helical" evidence="9">
    <location>
        <begin position="189"/>
        <end position="205"/>
    </location>
</feature>
<evidence type="ECO:0000256" key="9">
    <source>
        <dbReference type="SAM" id="Phobius"/>
    </source>
</evidence>
<keyword evidence="5 9" id="KW-1133">Transmembrane helix</keyword>
<evidence type="ECO:0000256" key="5">
    <source>
        <dbReference type="ARBA" id="ARBA00022989"/>
    </source>
</evidence>
<gene>
    <name evidence="12" type="primary">czcD</name>
    <name evidence="12" type="ORF">HLVA_04010</name>
</gene>
<feature type="transmembrane region" description="Helical" evidence="9">
    <location>
        <begin position="162"/>
        <end position="183"/>
    </location>
</feature>
<dbReference type="Pfam" id="PF16916">
    <property type="entry name" value="ZT_dimer"/>
    <property type="match status" value="1"/>
</dbReference>
<evidence type="ECO:0000256" key="6">
    <source>
        <dbReference type="ARBA" id="ARBA00023065"/>
    </source>
</evidence>
<dbReference type="SUPFAM" id="SSF161111">
    <property type="entry name" value="Cation efflux protein transmembrane domain-like"/>
    <property type="match status" value="1"/>
</dbReference>
<feature type="compositionally biased region" description="Basic and acidic residues" evidence="8">
    <location>
        <begin position="1"/>
        <end position="12"/>
    </location>
</feature>
<evidence type="ECO:0000259" key="10">
    <source>
        <dbReference type="Pfam" id="PF01545"/>
    </source>
</evidence>
<keyword evidence="4 9" id="KW-0812">Transmembrane</keyword>
<keyword evidence="7 9" id="KW-0472">Membrane</keyword>
<dbReference type="InterPro" id="IPR050681">
    <property type="entry name" value="CDF/SLC30A"/>
</dbReference>
<dbReference type="SUPFAM" id="SSF160240">
    <property type="entry name" value="Cation efflux protein cytoplasmic domain-like"/>
    <property type="match status" value="1"/>
</dbReference>
<dbReference type="NCBIfam" id="TIGR01297">
    <property type="entry name" value="CDF"/>
    <property type="match status" value="1"/>
</dbReference>
<dbReference type="GO" id="GO:0005385">
    <property type="term" value="F:zinc ion transmembrane transporter activity"/>
    <property type="evidence" value="ECO:0007669"/>
    <property type="project" value="TreeGrafter"/>
</dbReference>
<feature type="region of interest" description="Disordered" evidence="8">
    <location>
        <begin position="1"/>
        <end position="20"/>
    </location>
</feature>
<evidence type="ECO:0000259" key="11">
    <source>
        <dbReference type="Pfam" id="PF16916"/>
    </source>
</evidence>
<feature type="transmembrane region" description="Helical" evidence="9">
    <location>
        <begin position="94"/>
        <end position="115"/>
    </location>
</feature>
<dbReference type="Proteomes" id="UP001321582">
    <property type="component" value="Chromosome"/>
</dbReference>
<feature type="transmembrane region" description="Helical" evidence="9">
    <location>
        <begin position="34"/>
        <end position="53"/>
    </location>
</feature>
<feature type="domain" description="Cation efflux protein cytoplasmic" evidence="11">
    <location>
        <begin position="225"/>
        <end position="299"/>
    </location>
</feature>
<name>A0AAU9DC17_9FUSO</name>
<dbReference type="Gene3D" id="1.20.1510.10">
    <property type="entry name" value="Cation efflux protein transmembrane domain"/>
    <property type="match status" value="1"/>
</dbReference>
<dbReference type="InterPro" id="IPR027470">
    <property type="entry name" value="Cation_efflux_CTD"/>
</dbReference>
<keyword evidence="13" id="KW-1185">Reference proteome</keyword>
<evidence type="ECO:0000256" key="4">
    <source>
        <dbReference type="ARBA" id="ARBA00022692"/>
    </source>
</evidence>
<dbReference type="Pfam" id="PF01545">
    <property type="entry name" value="Cation_efflux"/>
    <property type="match status" value="1"/>
</dbReference>
<keyword evidence="3" id="KW-0813">Transport</keyword>
<dbReference type="EMBL" id="AP027059">
    <property type="protein sequence ID" value="BDU49832.1"/>
    <property type="molecule type" value="Genomic_DNA"/>
</dbReference>
<evidence type="ECO:0000256" key="2">
    <source>
        <dbReference type="ARBA" id="ARBA00008873"/>
    </source>
</evidence>
<protein>
    <submittedName>
        <fullName evidence="12">Cobalt transporter</fullName>
    </submittedName>
</protein>
<dbReference type="GO" id="GO:0005886">
    <property type="term" value="C:plasma membrane"/>
    <property type="evidence" value="ECO:0007669"/>
    <property type="project" value="TreeGrafter"/>
</dbReference>
<evidence type="ECO:0000313" key="12">
    <source>
        <dbReference type="EMBL" id="BDU49832.1"/>
    </source>
</evidence>
<dbReference type="InterPro" id="IPR036837">
    <property type="entry name" value="Cation_efflux_CTD_sf"/>
</dbReference>
<reference evidence="12 13" key="1">
    <citation type="submission" date="2022-11" db="EMBL/GenBank/DDBJ databases">
        <title>Haliovirga abyssi gen. nov., sp. nov., a mesophilic fermentative bacterium isolated from the Iheya North hydrothermal field and the proposal of Haliovirgaceae fam. nov.</title>
        <authorList>
            <person name="Miyazaki U."/>
            <person name="Tame A."/>
            <person name="Miyazaki J."/>
            <person name="Takai K."/>
            <person name="Sawayama S."/>
            <person name="Kitajima M."/>
            <person name="Okamoto A."/>
            <person name="Nakagawa S."/>
        </authorList>
    </citation>
    <scope>NUCLEOTIDE SEQUENCE [LARGE SCALE GENOMIC DNA]</scope>
    <source>
        <strain evidence="12 13">IC12</strain>
    </source>
</reference>
<dbReference type="InterPro" id="IPR058533">
    <property type="entry name" value="Cation_efflux_TM"/>
</dbReference>
<feature type="transmembrane region" description="Helical" evidence="9">
    <location>
        <begin position="59"/>
        <end position="78"/>
    </location>
</feature>
<comment type="similarity">
    <text evidence="2">Belongs to the cation diffusion facilitator (CDF) transporter (TC 2.A.4) family. SLC30A subfamily.</text>
</comment>
<evidence type="ECO:0000256" key="3">
    <source>
        <dbReference type="ARBA" id="ARBA00022448"/>
    </source>
</evidence>
<dbReference type="KEGG" id="haby:HLVA_04010"/>
<dbReference type="PANTHER" id="PTHR11562:SF17">
    <property type="entry name" value="RE54080P-RELATED"/>
    <property type="match status" value="1"/>
</dbReference>
<accession>A0AAU9DC17</accession>
<organism evidence="12 13">
    <name type="scientific">Haliovirga abyssi</name>
    <dbReference type="NCBI Taxonomy" id="2996794"/>
    <lineage>
        <taxon>Bacteria</taxon>
        <taxon>Fusobacteriati</taxon>
        <taxon>Fusobacteriota</taxon>
        <taxon>Fusobacteriia</taxon>
        <taxon>Fusobacteriales</taxon>
        <taxon>Haliovirgaceae</taxon>
        <taxon>Haliovirga</taxon>
    </lineage>
</organism>
<dbReference type="InterPro" id="IPR002524">
    <property type="entry name" value="Cation_efflux"/>
</dbReference>
<comment type="subcellular location">
    <subcellularLocation>
        <location evidence="1">Membrane</location>
        <topology evidence="1">Multi-pass membrane protein</topology>
    </subcellularLocation>
</comment>
<keyword evidence="6" id="KW-0406">Ion transport</keyword>
<feature type="transmembrane region" description="Helical" evidence="9">
    <location>
        <begin position="127"/>
        <end position="150"/>
    </location>
</feature>
<dbReference type="RefSeq" id="WP_307904774.1">
    <property type="nucleotide sequence ID" value="NZ_AP027059.1"/>
</dbReference>
<evidence type="ECO:0000256" key="1">
    <source>
        <dbReference type="ARBA" id="ARBA00004141"/>
    </source>
</evidence>
<evidence type="ECO:0000256" key="7">
    <source>
        <dbReference type="ARBA" id="ARBA00023136"/>
    </source>
</evidence>
<sequence>MTNNEHNHEHSHEGHHHHSIDENISLKKITGVTILNATITITEIIGGILSGSLSLLSDALHNLSDTVAIILSYVALVISRKEKNEKKSYGYKRAGVLAAFINSTALIVISFYLLYEAYKRFINPETINGNLMIIVAVIGLVSNFISVLLLEKDSKNSMNLKASYLHLLGDTVSSVGVVIGGIVIKFWNIYWIDPLVTVLISIYILKESYGIFKQTIDILMQSTADLDYEDLKKDVENIDGVINIHHIHTWMSDEKTIYFEGHVILEDMLISNAKKIHSEIEEILENEFGISHITIQFEAENEECETELFKI</sequence>
<feature type="domain" description="Cation efflux protein transmembrane" evidence="10">
    <location>
        <begin position="33"/>
        <end position="220"/>
    </location>
</feature>
<dbReference type="Gene3D" id="3.30.70.1350">
    <property type="entry name" value="Cation efflux protein, cytoplasmic domain"/>
    <property type="match status" value="1"/>
</dbReference>
<dbReference type="AlphaFoldDB" id="A0AAU9DC17"/>